<gene>
    <name evidence="1" type="ORF">CONLIGDRAFT_684962</name>
</gene>
<protein>
    <submittedName>
        <fullName evidence="1">Uncharacterized protein</fullName>
    </submittedName>
</protein>
<name>A0A1J7J5K7_9PEZI</name>
<accession>A0A1J7J5K7</accession>
<proteinExistence type="predicted"/>
<sequence length="285" mass="32586">MPPKKQKRVPTRDYAEDGEIDVRTLAVDMLALLKRVHRERAKHLKLLRRAEDRHPCIKMPVRQMRMDNNIFGLLRQLFYDDHPIEYGPGSDPSLERHAVGRAFEDYIAKGLFKGYMTPVKSTLQALFLHMPNTKATHLPVYGAPGRPDRPVGTVRGCGLPDHSPNSQCWRWGMQQHFNLLNIHSITFPADGEQQLEKGDLNLDQTDLQRQVNDLKQATREFEITTKGDLAHIQKTLAHPDEEIAVSIERELMSPTMEPWYGDIVRILLFGNKALLGMSKAAIRRA</sequence>
<dbReference type="EMBL" id="KV875102">
    <property type="protein sequence ID" value="OIW25088.1"/>
    <property type="molecule type" value="Genomic_DNA"/>
</dbReference>
<keyword evidence="2" id="KW-1185">Reference proteome</keyword>
<evidence type="ECO:0000313" key="2">
    <source>
        <dbReference type="Proteomes" id="UP000182658"/>
    </source>
</evidence>
<reference evidence="1 2" key="1">
    <citation type="submission" date="2016-10" db="EMBL/GenBank/DDBJ databases">
        <title>Draft genome sequence of Coniochaeta ligniaria NRRL30616, a lignocellulolytic fungus for bioabatement of inhibitors in plant biomass hydrolysates.</title>
        <authorList>
            <consortium name="DOE Joint Genome Institute"/>
            <person name="Jimenez D.J."/>
            <person name="Hector R.E."/>
            <person name="Riley R."/>
            <person name="Sun H."/>
            <person name="Grigoriev I.V."/>
            <person name="Van Elsas J.D."/>
            <person name="Nichols N.N."/>
        </authorList>
    </citation>
    <scope>NUCLEOTIDE SEQUENCE [LARGE SCALE GENOMIC DNA]</scope>
    <source>
        <strain evidence="1 2">NRRL 30616</strain>
    </source>
</reference>
<dbReference type="AlphaFoldDB" id="A0A1J7J5K7"/>
<evidence type="ECO:0000313" key="1">
    <source>
        <dbReference type="EMBL" id="OIW25088.1"/>
    </source>
</evidence>
<dbReference type="InParanoid" id="A0A1J7J5K7"/>
<organism evidence="1 2">
    <name type="scientific">Coniochaeta ligniaria NRRL 30616</name>
    <dbReference type="NCBI Taxonomy" id="1408157"/>
    <lineage>
        <taxon>Eukaryota</taxon>
        <taxon>Fungi</taxon>
        <taxon>Dikarya</taxon>
        <taxon>Ascomycota</taxon>
        <taxon>Pezizomycotina</taxon>
        <taxon>Sordariomycetes</taxon>
        <taxon>Sordariomycetidae</taxon>
        <taxon>Coniochaetales</taxon>
        <taxon>Coniochaetaceae</taxon>
        <taxon>Coniochaeta</taxon>
    </lineage>
</organism>
<dbReference type="Proteomes" id="UP000182658">
    <property type="component" value="Unassembled WGS sequence"/>
</dbReference>